<evidence type="ECO:0000313" key="1">
    <source>
        <dbReference type="EMBL" id="GAA1527703.1"/>
    </source>
</evidence>
<dbReference type="EMBL" id="BAAAQD010000010">
    <property type="protein sequence ID" value="GAA1527703.1"/>
    <property type="molecule type" value="Genomic_DNA"/>
</dbReference>
<comment type="caution">
    <text evidence="1">The sequence shown here is derived from an EMBL/GenBank/DDBJ whole genome shotgun (WGS) entry which is preliminary data.</text>
</comment>
<proteinExistence type="predicted"/>
<gene>
    <name evidence="1" type="ORF">GCM10009827_050970</name>
</gene>
<protein>
    <submittedName>
        <fullName evidence="1">Uncharacterized protein</fullName>
    </submittedName>
</protein>
<evidence type="ECO:0000313" key="2">
    <source>
        <dbReference type="Proteomes" id="UP001501470"/>
    </source>
</evidence>
<reference evidence="2" key="1">
    <citation type="journal article" date="2019" name="Int. J. Syst. Evol. Microbiol.">
        <title>The Global Catalogue of Microorganisms (GCM) 10K type strain sequencing project: providing services to taxonomists for standard genome sequencing and annotation.</title>
        <authorList>
            <consortium name="The Broad Institute Genomics Platform"/>
            <consortium name="The Broad Institute Genome Sequencing Center for Infectious Disease"/>
            <person name="Wu L."/>
            <person name="Ma J."/>
        </authorList>
    </citation>
    <scope>NUCLEOTIDE SEQUENCE [LARGE SCALE GENOMIC DNA]</scope>
    <source>
        <strain evidence="2">JCM 15933</strain>
    </source>
</reference>
<organism evidence="1 2">
    <name type="scientific">Dactylosporangium maewongense</name>
    <dbReference type="NCBI Taxonomy" id="634393"/>
    <lineage>
        <taxon>Bacteria</taxon>
        <taxon>Bacillati</taxon>
        <taxon>Actinomycetota</taxon>
        <taxon>Actinomycetes</taxon>
        <taxon>Micromonosporales</taxon>
        <taxon>Micromonosporaceae</taxon>
        <taxon>Dactylosporangium</taxon>
    </lineage>
</organism>
<accession>A0ABP4LMU0</accession>
<dbReference type="RefSeq" id="WP_344504596.1">
    <property type="nucleotide sequence ID" value="NZ_BAAAQD010000010.1"/>
</dbReference>
<keyword evidence="2" id="KW-1185">Reference proteome</keyword>
<dbReference type="Proteomes" id="UP001501470">
    <property type="component" value="Unassembled WGS sequence"/>
</dbReference>
<name>A0ABP4LMU0_9ACTN</name>
<sequence length="296" mass="31769">MSGHYRGAVLEDFTDAAVARLVAADRAGFWRTSEHAPDELVDRLADRVAGSPPVEPWRHRPRADLDAARVELLLGADTDRSLARLGQLARSSGAVRQMCGARGVWVPADGPARRRYLPQARTIVTARTADPRLEAFVDPGAVFGDPRGLGCALPLSVPLLVSDALLPAAVRGGGHAFVMSLCSECDADEDVRAGYGWASGMFDEERVESCPGYPPDGSPEPPRLRLAPAGERRWDDVGRLGGRPAWSQASPQWPDCCGRPMWFVGQLQTGEFGGVGGAIFGFRCECGHAAQSRQLT</sequence>